<dbReference type="AlphaFoldDB" id="A0A7W7C8W9"/>
<dbReference type="RefSeq" id="WP_185002414.1">
    <property type="nucleotide sequence ID" value="NZ_BAAAUI010000079.1"/>
</dbReference>
<evidence type="ECO:0000256" key="1">
    <source>
        <dbReference type="SAM" id="MobiDB-lite"/>
    </source>
</evidence>
<proteinExistence type="predicted"/>
<feature type="region of interest" description="Disordered" evidence="1">
    <location>
        <begin position="1"/>
        <end position="53"/>
    </location>
</feature>
<accession>A0A7W7C8W9</accession>
<gene>
    <name evidence="2" type="ORF">HNR67_002725</name>
</gene>
<feature type="compositionally biased region" description="Polar residues" evidence="1">
    <location>
        <begin position="1"/>
        <end position="10"/>
    </location>
</feature>
<name>A0A7W7C8W9_9PSEU</name>
<dbReference type="EMBL" id="JACHMH010000001">
    <property type="protein sequence ID" value="MBB4676607.1"/>
    <property type="molecule type" value="Genomic_DNA"/>
</dbReference>
<keyword evidence="3" id="KW-1185">Reference proteome</keyword>
<comment type="caution">
    <text evidence="2">The sequence shown here is derived from an EMBL/GenBank/DDBJ whole genome shotgun (WGS) entry which is preliminary data.</text>
</comment>
<evidence type="ECO:0000313" key="2">
    <source>
        <dbReference type="EMBL" id="MBB4676607.1"/>
    </source>
</evidence>
<organism evidence="2 3">
    <name type="scientific">Crossiella cryophila</name>
    <dbReference type="NCBI Taxonomy" id="43355"/>
    <lineage>
        <taxon>Bacteria</taxon>
        <taxon>Bacillati</taxon>
        <taxon>Actinomycetota</taxon>
        <taxon>Actinomycetes</taxon>
        <taxon>Pseudonocardiales</taxon>
        <taxon>Pseudonocardiaceae</taxon>
        <taxon>Crossiella</taxon>
    </lineage>
</organism>
<reference evidence="2 3" key="1">
    <citation type="submission" date="2020-08" db="EMBL/GenBank/DDBJ databases">
        <title>Sequencing the genomes of 1000 actinobacteria strains.</title>
        <authorList>
            <person name="Klenk H.-P."/>
        </authorList>
    </citation>
    <scope>NUCLEOTIDE SEQUENCE [LARGE SCALE GENOMIC DNA]</scope>
    <source>
        <strain evidence="2 3">DSM 44230</strain>
    </source>
</reference>
<dbReference type="Proteomes" id="UP000533598">
    <property type="component" value="Unassembled WGS sequence"/>
</dbReference>
<protein>
    <submittedName>
        <fullName evidence="2">Uncharacterized protein</fullName>
    </submittedName>
</protein>
<sequence length="53" mass="5778">MVEQNGQSPRAASDQAARTSPVHRAPSPMLLAEAARARKERAQAETQPQEHQS</sequence>
<evidence type="ECO:0000313" key="3">
    <source>
        <dbReference type="Proteomes" id="UP000533598"/>
    </source>
</evidence>